<protein>
    <submittedName>
        <fullName evidence="2">Uncharacterized protein</fullName>
    </submittedName>
</protein>
<dbReference type="Proteomes" id="UP001187343">
    <property type="component" value="Unassembled WGS sequence"/>
</dbReference>
<dbReference type="EMBL" id="JAUYZG010000007">
    <property type="protein sequence ID" value="KAK2902746.1"/>
    <property type="molecule type" value="Genomic_DNA"/>
</dbReference>
<keyword evidence="3" id="KW-1185">Reference proteome</keyword>
<proteinExistence type="predicted"/>
<evidence type="ECO:0000313" key="2">
    <source>
        <dbReference type="EMBL" id="KAK2902746.1"/>
    </source>
</evidence>
<evidence type="ECO:0000256" key="1">
    <source>
        <dbReference type="SAM" id="MobiDB-lite"/>
    </source>
</evidence>
<gene>
    <name evidence="2" type="ORF">Q8A67_007459</name>
</gene>
<accession>A0AA88PZT5</accession>
<feature type="region of interest" description="Disordered" evidence="1">
    <location>
        <begin position="86"/>
        <end position="112"/>
    </location>
</feature>
<feature type="compositionally biased region" description="Basic and acidic residues" evidence="1">
    <location>
        <begin position="94"/>
        <end position="112"/>
    </location>
</feature>
<name>A0AA88PZT5_9TELE</name>
<organism evidence="2 3">
    <name type="scientific">Cirrhinus molitorella</name>
    <name type="common">mud carp</name>
    <dbReference type="NCBI Taxonomy" id="172907"/>
    <lineage>
        <taxon>Eukaryota</taxon>
        <taxon>Metazoa</taxon>
        <taxon>Chordata</taxon>
        <taxon>Craniata</taxon>
        <taxon>Vertebrata</taxon>
        <taxon>Euteleostomi</taxon>
        <taxon>Actinopterygii</taxon>
        <taxon>Neopterygii</taxon>
        <taxon>Teleostei</taxon>
        <taxon>Ostariophysi</taxon>
        <taxon>Cypriniformes</taxon>
        <taxon>Cyprinidae</taxon>
        <taxon>Labeoninae</taxon>
        <taxon>Labeonini</taxon>
        <taxon>Cirrhinus</taxon>
    </lineage>
</organism>
<sequence length="112" mass="12723">MGLAERGLAQADVRRLYHNWHLDSRTDSEGRGNEGYLGVQRGDNVCAHHSPFNKEQSLATHRPTLGYGAKEGKWEGGMDLSVVEEGAGERRRRFTEARLRKKRGAEWTDYSH</sequence>
<dbReference type="AlphaFoldDB" id="A0AA88PZT5"/>
<reference evidence="2" key="1">
    <citation type="submission" date="2023-08" db="EMBL/GenBank/DDBJ databases">
        <title>Chromosome-level Genome Assembly of mud carp (Cirrhinus molitorella).</title>
        <authorList>
            <person name="Liu H."/>
        </authorList>
    </citation>
    <scope>NUCLEOTIDE SEQUENCE</scope>
    <source>
        <strain evidence="2">Prfri</strain>
        <tissue evidence="2">Muscle</tissue>
    </source>
</reference>
<comment type="caution">
    <text evidence="2">The sequence shown here is derived from an EMBL/GenBank/DDBJ whole genome shotgun (WGS) entry which is preliminary data.</text>
</comment>
<evidence type="ECO:0000313" key="3">
    <source>
        <dbReference type="Proteomes" id="UP001187343"/>
    </source>
</evidence>